<dbReference type="InterPro" id="IPR001320">
    <property type="entry name" value="Iontro_rcpt_C"/>
</dbReference>
<feature type="domain" description="Ionotropic glutamate receptor L-glutamate and glycine-binding" evidence="20">
    <location>
        <begin position="162"/>
        <end position="226"/>
    </location>
</feature>
<feature type="disulfide bond" evidence="17">
    <location>
        <begin position="468"/>
        <end position="526"/>
    </location>
</feature>
<evidence type="ECO:0000256" key="15">
    <source>
        <dbReference type="PIRSR" id="PIRSR601508-1"/>
    </source>
</evidence>
<keyword evidence="10" id="KW-0325">Glycoprotein</keyword>
<dbReference type="GO" id="GO:0038023">
    <property type="term" value="F:signaling receptor activity"/>
    <property type="evidence" value="ECO:0007669"/>
    <property type="project" value="InterPro"/>
</dbReference>
<evidence type="ECO:0000256" key="16">
    <source>
        <dbReference type="PIRSR" id="PIRSR601508-2"/>
    </source>
</evidence>
<feature type="domain" description="Ionotropic glutamate receptor C-terminal" evidence="19">
    <location>
        <begin position="152"/>
        <end position="519"/>
    </location>
</feature>
<reference evidence="21 22" key="1">
    <citation type="submission" date="2015-09" db="EMBL/GenBank/DDBJ databases">
        <title>Draft genome of the scarab beetle Oryctes borbonicus.</title>
        <authorList>
            <person name="Meyer J.M."/>
            <person name="Markov G.V."/>
            <person name="Baskaran P."/>
            <person name="Herrmann M."/>
            <person name="Sommer R.J."/>
            <person name="Roedelsperger C."/>
        </authorList>
    </citation>
    <scope>NUCLEOTIDE SEQUENCE [LARGE SCALE GENOMIC DNA]</scope>
    <source>
        <strain evidence="21">OB123</strain>
        <tissue evidence="21">Whole animal</tissue>
    </source>
</reference>
<keyword evidence="5 18" id="KW-1133">Transmembrane helix</keyword>
<dbReference type="PRINTS" id="PR00177">
    <property type="entry name" value="NMDARECEPTOR"/>
</dbReference>
<evidence type="ECO:0000256" key="8">
    <source>
        <dbReference type="ARBA" id="ARBA00023136"/>
    </source>
</evidence>
<gene>
    <name evidence="21" type="ORF">AMK59_2738</name>
</gene>
<evidence type="ECO:0000256" key="11">
    <source>
        <dbReference type="ARBA" id="ARBA00023257"/>
    </source>
</evidence>
<name>A0A0T6BCQ2_9SCAR</name>
<dbReference type="FunFam" id="3.40.190.10:FF:000061">
    <property type="entry name" value="Glutamate receptor, ionotropic kainate"/>
    <property type="match status" value="1"/>
</dbReference>
<evidence type="ECO:0000256" key="12">
    <source>
        <dbReference type="ARBA" id="ARBA00023286"/>
    </source>
</evidence>
<evidence type="ECO:0000256" key="10">
    <source>
        <dbReference type="ARBA" id="ARBA00023180"/>
    </source>
</evidence>
<evidence type="ECO:0000256" key="3">
    <source>
        <dbReference type="ARBA" id="ARBA00022475"/>
    </source>
</evidence>
<dbReference type="SMART" id="SM00918">
    <property type="entry name" value="Lig_chan-Glu_bd"/>
    <property type="match status" value="1"/>
</dbReference>
<evidence type="ECO:0000256" key="4">
    <source>
        <dbReference type="ARBA" id="ARBA00022692"/>
    </source>
</evidence>
<evidence type="ECO:0000256" key="5">
    <source>
        <dbReference type="ARBA" id="ARBA00022989"/>
    </source>
</evidence>
<protein>
    <recommendedName>
        <fullName evidence="23">Ionotropic glutamate receptor C-terminal domain-containing protein</fullName>
    </recommendedName>
</protein>
<evidence type="ECO:0000313" key="21">
    <source>
        <dbReference type="EMBL" id="KRT85106.1"/>
    </source>
</evidence>
<keyword evidence="13" id="KW-0407">Ion channel</keyword>
<evidence type="ECO:0000256" key="7">
    <source>
        <dbReference type="ARBA" id="ARBA00023065"/>
    </source>
</evidence>
<feature type="site" description="Interaction with the cone snail toxin Con-ikot-ikot" evidence="16">
    <location>
        <position position="502"/>
    </location>
</feature>
<keyword evidence="3" id="KW-1003">Cell membrane</keyword>
<organism evidence="21 22">
    <name type="scientific">Oryctes borbonicus</name>
    <dbReference type="NCBI Taxonomy" id="1629725"/>
    <lineage>
        <taxon>Eukaryota</taxon>
        <taxon>Metazoa</taxon>
        <taxon>Ecdysozoa</taxon>
        <taxon>Arthropoda</taxon>
        <taxon>Hexapoda</taxon>
        <taxon>Insecta</taxon>
        <taxon>Pterygota</taxon>
        <taxon>Neoptera</taxon>
        <taxon>Endopterygota</taxon>
        <taxon>Coleoptera</taxon>
        <taxon>Polyphaga</taxon>
        <taxon>Scarabaeiformia</taxon>
        <taxon>Scarabaeidae</taxon>
        <taxon>Dynastinae</taxon>
        <taxon>Oryctes</taxon>
    </lineage>
</organism>
<feature type="site" description="Interaction with the cone snail toxin Con-ikot-ikot" evidence="16">
    <location>
        <position position="414"/>
    </location>
</feature>
<comment type="similarity">
    <text evidence="1">Belongs to the glutamate-gated ion channel (TC 1.A.10.1) family.</text>
</comment>
<evidence type="ECO:0000256" key="2">
    <source>
        <dbReference type="ARBA" id="ARBA00022448"/>
    </source>
</evidence>
<evidence type="ECO:0000256" key="9">
    <source>
        <dbReference type="ARBA" id="ARBA00023170"/>
    </source>
</evidence>
<feature type="non-terminal residue" evidence="21">
    <location>
        <position position="1"/>
    </location>
</feature>
<keyword evidence="6" id="KW-0770">Synapse</keyword>
<dbReference type="Gene3D" id="1.10.287.70">
    <property type="match status" value="1"/>
</dbReference>
<evidence type="ECO:0008006" key="23">
    <source>
        <dbReference type="Google" id="ProtNLM"/>
    </source>
</evidence>
<keyword evidence="7" id="KW-0406">Ion transport</keyword>
<feature type="transmembrane region" description="Helical" evidence="18">
    <location>
        <begin position="543"/>
        <end position="565"/>
    </location>
</feature>
<dbReference type="Pfam" id="PF01094">
    <property type="entry name" value="ANF_receptor"/>
    <property type="match status" value="1"/>
</dbReference>
<dbReference type="GO" id="GO:0015276">
    <property type="term" value="F:ligand-gated monoatomic ion channel activity"/>
    <property type="evidence" value="ECO:0007669"/>
    <property type="project" value="InterPro"/>
</dbReference>
<evidence type="ECO:0000256" key="6">
    <source>
        <dbReference type="ARBA" id="ARBA00023018"/>
    </source>
</evidence>
<evidence type="ECO:0000256" key="13">
    <source>
        <dbReference type="ARBA" id="ARBA00023303"/>
    </source>
</evidence>
<comment type="subcellular location">
    <subcellularLocation>
        <location evidence="14">Postsynaptic cell membrane</location>
        <topology evidence="14">Multi-pass membrane protein</topology>
    </subcellularLocation>
</comment>
<sequence>LFDPSDIDVVDAFDLLDNTMYLNYDVQIESYTLNLETALMIDAVKFLHTIINEHMPPDHIDDQPLHCNNSDSWWHGTSFRNYMNVANVNGLTGVIKFDAKGYRSDFEAEIIELTTDGLKKIGTWNTTTGLKIQRRSVEETLPNNENNLLGKHFTIITTLTKPYGLIKDSAKQLYGNDRYEGFGVDLIYELSKILGFNYTIIVQDDGANGSKDKYGNWDGMLGKVRNKTADLAIGDLTITSERENAVDFTHPFMTLGISILYKKPEPVPPSLFMFTSPFSPQVWLFLGVAYVFVSLSLFVMGRLSPSEWQNPYPCIEEPGFLINQFTFKNSFWFTIGSLMQQGTELAPIGASTRMLAGVWWFFTLIMVSSYTANLAAFLTVTTLKTPFNNIQELAKQQEIKYGAKANGATAFFFRDSDRADYRMIWKYMHKNPEVMVKENNDGVVRVQNENYAFLMESTSIEYVTERQCALARVGEELDEKGYGIAMRKGALYRPHFNTAILKLQETGMLSILKIRWWKEKLGGGNCQERFSTGNVTALDLENVGGVFLVLGVGTFVGIVMAFVELSMSVMKYIKHQNAKYKQHMREEIKFFLEFKKNVKPARRIGDHEEREHDGEFPFNNINYLENYINENNQNE</sequence>
<dbReference type="FunFam" id="1.10.287.70:FF:000010">
    <property type="entry name" value="Putative glutamate receptor ionotropic kainate 1"/>
    <property type="match status" value="1"/>
</dbReference>
<dbReference type="SUPFAM" id="SSF53850">
    <property type="entry name" value="Periplasmic binding protein-like II"/>
    <property type="match status" value="1"/>
</dbReference>
<keyword evidence="4 18" id="KW-0812">Transmembrane</keyword>
<dbReference type="InterPro" id="IPR028082">
    <property type="entry name" value="Peripla_BP_I"/>
</dbReference>
<dbReference type="EMBL" id="LJIG01001834">
    <property type="protein sequence ID" value="KRT85106.1"/>
    <property type="molecule type" value="Genomic_DNA"/>
</dbReference>
<feature type="transmembrane region" description="Helical" evidence="18">
    <location>
        <begin position="358"/>
        <end position="378"/>
    </location>
</feature>
<dbReference type="InterPro" id="IPR001508">
    <property type="entry name" value="Iono_Glu_rcpt_met"/>
</dbReference>
<evidence type="ECO:0000256" key="1">
    <source>
        <dbReference type="ARBA" id="ARBA00008685"/>
    </source>
</evidence>
<keyword evidence="2" id="KW-0813">Transport</keyword>
<dbReference type="PANTHER" id="PTHR18966">
    <property type="entry name" value="IONOTROPIC GLUTAMATE RECEPTOR"/>
    <property type="match status" value="1"/>
</dbReference>
<dbReference type="InterPro" id="IPR015683">
    <property type="entry name" value="Ionotropic_Glu_rcpt"/>
</dbReference>
<evidence type="ECO:0000256" key="14">
    <source>
        <dbReference type="ARBA" id="ARBA00034104"/>
    </source>
</evidence>
<dbReference type="Gene3D" id="3.40.190.10">
    <property type="entry name" value="Periplasmic binding protein-like II"/>
    <property type="match status" value="1"/>
</dbReference>
<evidence type="ECO:0000259" key="20">
    <source>
        <dbReference type="SMART" id="SM00918"/>
    </source>
</evidence>
<feature type="binding site" evidence="15">
    <location>
        <position position="456"/>
    </location>
    <ligand>
        <name>L-glutamate</name>
        <dbReference type="ChEBI" id="CHEBI:29985"/>
    </ligand>
</feature>
<dbReference type="Proteomes" id="UP000051574">
    <property type="component" value="Unassembled WGS sequence"/>
</dbReference>
<keyword evidence="22" id="KW-1185">Reference proteome</keyword>
<dbReference type="AlphaFoldDB" id="A0A0T6BCQ2"/>
<keyword evidence="11" id="KW-0628">Postsynaptic cell membrane</keyword>
<dbReference type="OrthoDB" id="5984008at2759"/>
<keyword evidence="9" id="KW-0675">Receptor</keyword>
<dbReference type="SMART" id="SM00079">
    <property type="entry name" value="PBPe"/>
    <property type="match status" value="1"/>
</dbReference>
<keyword evidence="17" id="KW-1015">Disulfide bond</keyword>
<evidence type="ECO:0000259" key="19">
    <source>
        <dbReference type="SMART" id="SM00079"/>
    </source>
</evidence>
<evidence type="ECO:0000256" key="17">
    <source>
        <dbReference type="PIRSR" id="PIRSR601508-3"/>
    </source>
</evidence>
<keyword evidence="8 18" id="KW-0472">Membrane</keyword>
<feature type="binding site" evidence="15">
    <location>
        <position position="242"/>
    </location>
    <ligand>
        <name>L-glutamate</name>
        <dbReference type="ChEBI" id="CHEBI:29985"/>
    </ligand>
</feature>
<feature type="binding site" evidence="15">
    <location>
        <position position="237"/>
    </location>
    <ligand>
        <name>L-glutamate</name>
        <dbReference type="ChEBI" id="CHEBI:29985"/>
    </ligand>
</feature>
<feature type="binding site" evidence="15">
    <location>
        <position position="409"/>
    </location>
    <ligand>
        <name>L-glutamate</name>
        <dbReference type="ChEBI" id="CHEBI:29985"/>
    </ligand>
</feature>
<proteinExistence type="inferred from homology"/>
<dbReference type="SUPFAM" id="SSF53822">
    <property type="entry name" value="Periplasmic binding protein-like I"/>
    <property type="match status" value="1"/>
</dbReference>
<evidence type="ECO:0000313" key="22">
    <source>
        <dbReference type="Proteomes" id="UP000051574"/>
    </source>
</evidence>
<dbReference type="Pfam" id="PF10613">
    <property type="entry name" value="Lig_chan-Glu_bd"/>
    <property type="match status" value="1"/>
</dbReference>
<comment type="caution">
    <text evidence="21">The sequence shown here is derived from an EMBL/GenBank/DDBJ whole genome shotgun (WGS) entry which is preliminary data.</text>
</comment>
<dbReference type="FunFam" id="3.40.190.10:FF:000178">
    <property type="entry name" value="Glutamate receptor subunit"/>
    <property type="match status" value="1"/>
</dbReference>
<dbReference type="InterPro" id="IPR001828">
    <property type="entry name" value="ANF_lig-bd_rcpt"/>
</dbReference>
<keyword evidence="12" id="KW-1071">Ligand-gated ion channel</keyword>
<dbReference type="InterPro" id="IPR019594">
    <property type="entry name" value="Glu/Gly-bd"/>
</dbReference>
<dbReference type="Gene3D" id="3.40.50.2300">
    <property type="match status" value="2"/>
</dbReference>
<feature type="transmembrane region" description="Helical" evidence="18">
    <location>
        <begin position="282"/>
        <end position="300"/>
    </location>
</feature>
<evidence type="ECO:0000256" key="18">
    <source>
        <dbReference type="SAM" id="Phobius"/>
    </source>
</evidence>
<dbReference type="GO" id="GO:0045211">
    <property type="term" value="C:postsynaptic membrane"/>
    <property type="evidence" value="ECO:0007669"/>
    <property type="project" value="UniProtKB-SubCell"/>
</dbReference>
<dbReference type="Pfam" id="PF00060">
    <property type="entry name" value="Lig_chan"/>
    <property type="match status" value="1"/>
</dbReference>
<accession>A0A0T6BCQ2</accession>